<name>A0AAD9UNY2_9APIC</name>
<organism evidence="2 3">
    <name type="scientific">Babesia duncani</name>
    <dbReference type="NCBI Taxonomy" id="323732"/>
    <lineage>
        <taxon>Eukaryota</taxon>
        <taxon>Sar</taxon>
        <taxon>Alveolata</taxon>
        <taxon>Apicomplexa</taxon>
        <taxon>Aconoidasida</taxon>
        <taxon>Piroplasmida</taxon>
        <taxon>Babesiidae</taxon>
        <taxon>Babesia</taxon>
    </lineage>
</organism>
<dbReference type="Pfam" id="PF00112">
    <property type="entry name" value="Peptidase_C1"/>
    <property type="match status" value="1"/>
</dbReference>
<proteinExistence type="predicted"/>
<sequence length="225" mass="25773">MEEMITLIKEMIREKGSVLVSMHGSTVLDESYLGNEVFSICQIGEGNHMMVIIGYGTYQKRLPGRRGYAKGRYWQIRNSWGSHWGNRGNFKLDMDGPRGCNGRVFEYIACLNIIIKEQKSLPRVGFAPFRIDIAKAKGTMNIKIMQLTTGGRVYKRRIVAPSWVNLTERGVCYRAMSITDNDDDTTFCIHECVKYIHKCPNHEFVTLGECLHRVVKTDKCMFCTI</sequence>
<accession>A0AAD9UNY2</accession>
<keyword evidence="3" id="KW-1185">Reference proteome</keyword>
<dbReference type="InterPro" id="IPR038765">
    <property type="entry name" value="Papain-like_cys_pep_sf"/>
</dbReference>
<dbReference type="EMBL" id="JALLKP010000002">
    <property type="protein sequence ID" value="KAK2196538.1"/>
    <property type="molecule type" value="Genomic_DNA"/>
</dbReference>
<dbReference type="RefSeq" id="XP_067803380.1">
    <property type="nucleotide sequence ID" value="XM_067946816.1"/>
</dbReference>
<gene>
    <name evidence="2" type="ORF">BdWA1_001785</name>
</gene>
<evidence type="ECO:0000313" key="3">
    <source>
        <dbReference type="Proteomes" id="UP001214638"/>
    </source>
</evidence>
<dbReference type="InterPro" id="IPR000668">
    <property type="entry name" value="Peptidase_C1A_C"/>
</dbReference>
<dbReference type="Gene3D" id="3.90.70.10">
    <property type="entry name" value="Cysteine proteinases"/>
    <property type="match status" value="1"/>
</dbReference>
<dbReference type="GeneID" id="94336083"/>
<evidence type="ECO:0000313" key="2">
    <source>
        <dbReference type="EMBL" id="KAK2196538.1"/>
    </source>
</evidence>
<reference evidence="2" key="1">
    <citation type="journal article" date="2023" name="Nat. Microbiol.">
        <title>Babesia duncani multi-omics identifies virulence factors and drug targets.</title>
        <authorList>
            <person name="Singh P."/>
            <person name="Lonardi S."/>
            <person name="Liang Q."/>
            <person name="Vydyam P."/>
            <person name="Khabirova E."/>
            <person name="Fang T."/>
            <person name="Gihaz S."/>
            <person name="Thekkiniath J."/>
            <person name="Munshi M."/>
            <person name="Abel S."/>
            <person name="Ciampossin L."/>
            <person name="Batugedara G."/>
            <person name="Gupta M."/>
            <person name="Lu X.M."/>
            <person name="Lenz T."/>
            <person name="Chakravarty S."/>
            <person name="Cornillot E."/>
            <person name="Hu Y."/>
            <person name="Ma W."/>
            <person name="Gonzalez L.M."/>
            <person name="Sanchez S."/>
            <person name="Estrada K."/>
            <person name="Sanchez-Flores A."/>
            <person name="Montero E."/>
            <person name="Harb O.S."/>
            <person name="Le Roch K.G."/>
            <person name="Mamoun C.B."/>
        </authorList>
    </citation>
    <scope>NUCLEOTIDE SEQUENCE</scope>
    <source>
        <strain evidence="2">WA1</strain>
    </source>
</reference>
<dbReference type="AlphaFoldDB" id="A0AAD9UNY2"/>
<dbReference type="SUPFAM" id="SSF54001">
    <property type="entry name" value="Cysteine proteinases"/>
    <property type="match status" value="1"/>
</dbReference>
<dbReference type="KEGG" id="bdw:94336083"/>
<feature type="domain" description="Peptidase C1A papain C-terminal" evidence="1">
    <location>
        <begin position="8"/>
        <end position="97"/>
    </location>
</feature>
<comment type="caution">
    <text evidence="2">The sequence shown here is derived from an EMBL/GenBank/DDBJ whole genome shotgun (WGS) entry which is preliminary data.</text>
</comment>
<evidence type="ECO:0000259" key="1">
    <source>
        <dbReference type="Pfam" id="PF00112"/>
    </source>
</evidence>
<protein>
    <submittedName>
        <fullName evidence="2">Bifunctional Papain-like cysteine peptidase superfamily/Peptidase C1A</fullName>
    </submittedName>
</protein>
<dbReference type="GO" id="GO:0006508">
    <property type="term" value="P:proteolysis"/>
    <property type="evidence" value="ECO:0007669"/>
    <property type="project" value="InterPro"/>
</dbReference>
<dbReference type="Proteomes" id="UP001214638">
    <property type="component" value="Unassembled WGS sequence"/>
</dbReference>
<dbReference type="GO" id="GO:0008234">
    <property type="term" value="F:cysteine-type peptidase activity"/>
    <property type="evidence" value="ECO:0007669"/>
    <property type="project" value="InterPro"/>
</dbReference>